<dbReference type="RefSeq" id="WP_063322583.1">
    <property type="nucleotide sequence ID" value="NZ_CP015225.1"/>
</dbReference>
<protein>
    <submittedName>
        <fullName evidence="1">Uncharacterized protein</fullName>
    </submittedName>
</protein>
<organism evidence="1 2">
    <name type="scientific">Pseudomonas fluorescens</name>
    <dbReference type="NCBI Taxonomy" id="294"/>
    <lineage>
        <taxon>Bacteria</taxon>
        <taxon>Pseudomonadati</taxon>
        <taxon>Pseudomonadota</taxon>
        <taxon>Gammaproteobacteria</taxon>
        <taxon>Pseudomonadales</taxon>
        <taxon>Pseudomonadaceae</taxon>
        <taxon>Pseudomonas</taxon>
    </lineage>
</organism>
<accession>A0A159ZZ76</accession>
<dbReference type="AlphaFoldDB" id="A0A159ZZ76"/>
<gene>
    <name evidence="1" type="ORF">TK06_14170</name>
</gene>
<sequence length="208" mass="23927">MTKTLGYSHQDNNGFYEKTLAQFNYAPLDVLYKYIESLNTQEHSEILDALMKQARLNDGANQQVQAWQQERIRPNRTRLIVKVINHTERAFPVGENDINLDDDERDFLSIRPWDILAFKLDFIYSRQLGSRSKDMYKNVMMFGDDDAAFLFNFGLRVNTTFGVISSTLTPVRTNRVISVGATPIKCSTRITHSANEEPYGFTVEITLT</sequence>
<proteinExistence type="predicted"/>
<dbReference type="Proteomes" id="UP000076083">
    <property type="component" value="Chromosome"/>
</dbReference>
<evidence type="ECO:0000313" key="2">
    <source>
        <dbReference type="Proteomes" id="UP000076083"/>
    </source>
</evidence>
<reference evidence="2" key="1">
    <citation type="submission" date="2016-04" db="EMBL/GenBank/DDBJ databases">
        <authorList>
            <person name="Ray J."/>
            <person name="Price M."/>
            <person name="Deutschbauer A."/>
        </authorList>
    </citation>
    <scope>NUCLEOTIDE SEQUENCE [LARGE SCALE GENOMIC DNA]</scope>
    <source>
        <strain evidence="2">FW300-N2E2</strain>
    </source>
</reference>
<dbReference type="EMBL" id="CP015225">
    <property type="protein sequence ID" value="AMZ72191.1"/>
    <property type="molecule type" value="Genomic_DNA"/>
</dbReference>
<name>A0A159ZZ76_PSEFL</name>
<evidence type="ECO:0000313" key="1">
    <source>
        <dbReference type="EMBL" id="AMZ72191.1"/>
    </source>
</evidence>
<reference evidence="1 2" key="2">
    <citation type="journal article" date="2018" name="Nature">
        <title>Mutant phenotypes for thousands of bacterial genes of unknown function.</title>
        <authorList>
            <person name="Price M.N."/>
            <person name="Wetmore K.M."/>
            <person name="Waters R.J."/>
            <person name="Callaghan M."/>
            <person name="Ray J."/>
            <person name="Liu H."/>
            <person name="Kuehl J.V."/>
            <person name="Melnyk R.A."/>
            <person name="Lamson J.S."/>
            <person name="Suh Y."/>
            <person name="Carlson H.K."/>
            <person name="Esquivel Z."/>
            <person name="Sadeeshkumar H."/>
            <person name="Chakraborty R."/>
            <person name="Zane G.M."/>
            <person name="Rubin B.E."/>
            <person name="Wall J.D."/>
            <person name="Visel A."/>
            <person name="Bristow J."/>
            <person name="Blow M.J."/>
            <person name="Arkin A.P."/>
            <person name="Deutschbauer A.M."/>
        </authorList>
    </citation>
    <scope>NUCLEOTIDE SEQUENCE [LARGE SCALE GENOMIC DNA]</scope>
    <source>
        <strain evidence="1 2">FW300-N2E2</strain>
    </source>
</reference>